<gene>
    <name evidence="1" type="ORF">LOK49_LG03G03735</name>
</gene>
<organism evidence="1 2">
    <name type="scientific">Camellia lanceoleosa</name>
    <dbReference type="NCBI Taxonomy" id="1840588"/>
    <lineage>
        <taxon>Eukaryota</taxon>
        <taxon>Viridiplantae</taxon>
        <taxon>Streptophyta</taxon>
        <taxon>Embryophyta</taxon>
        <taxon>Tracheophyta</taxon>
        <taxon>Spermatophyta</taxon>
        <taxon>Magnoliopsida</taxon>
        <taxon>eudicotyledons</taxon>
        <taxon>Gunneridae</taxon>
        <taxon>Pentapetalae</taxon>
        <taxon>asterids</taxon>
        <taxon>Ericales</taxon>
        <taxon>Theaceae</taxon>
        <taxon>Camellia</taxon>
    </lineage>
</organism>
<sequence>MLALPFCRAVFLGFWFFLLLAVTTCYGDNETAEVIGIVECADCTQKNFSQTFSGLHVTIDCKSTNGKLKTAGVSELDEGGKFTVSLPNGIAKNGELKEDCFAQLHSATGALCALHNDQEASNIIFKSVANGKQTFGLSGKLQFSPMTCVSAFLWPFFKHPPLPHLPHWPKLPHWPGIPIEYPPPQPEGSPPAPVYNKPLSPPPPPPSPSPPPPYIYKSPPPPSPSPPPPYYYKSPPPPPSPSPPPPYYYMSPPPPLPSPPPPYYFKSPPPSSPSPPPPYYYKSPPPPSPSPPPPYYYKSPPPPVKSPPPPYIYKSPPPPVKSPPPYYYKSPPPPPYYYKSPPPPPMPIFKKPFPPPVPVYKKPLPPLIPTYKPNPPINKPTPPIQEILPPPPTRRTPIPKAPPIPNLPPIPTRPRKKREVEEKYVARPMKRPSSECKKFVGKADEESIHGIGMTETIDELTKHLSLTEEEQDTIVVQEFLTKSVEEKAWLYLIGKLLTPRAFSAEAMKFTLMAIWKPIKDLEASDLANTAGVQSSSAAPSGIEL</sequence>
<proteinExistence type="predicted"/>
<evidence type="ECO:0000313" key="1">
    <source>
        <dbReference type="EMBL" id="KAI8024501.1"/>
    </source>
</evidence>
<comment type="caution">
    <text evidence="1">The sequence shown here is derived from an EMBL/GenBank/DDBJ whole genome shotgun (WGS) entry which is preliminary data.</text>
</comment>
<accession>A0ACC0IKY8</accession>
<dbReference type="EMBL" id="CM045763">
    <property type="protein sequence ID" value="KAI8024501.1"/>
    <property type="molecule type" value="Genomic_DNA"/>
</dbReference>
<name>A0ACC0IKY8_9ERIC</name>
<keyword evidence="2" id="KW-1185">Reference proteome</keyword>
<reference evidence="1 2" key="1">
    <citation type="journal article" date="2022" name="Plant J.">
        <title>Chromosome-level genome of Camellia lanceoleosa provides a valuable resource for understanding genome evolution and self-incompatibility.</title>
        <authorList>
            <person name="Gong W."/>
            <person name="Xiao S."/>
            <person name="Wang L."/>
            <person name="Liao Z."/>
            <person name="Chang Y."/>
            <person name="Mo W."/>
            <person name="Hu G."/>
            <person name="Li W."/>
            <person name="Zhao G."/>
            <person name="Zhu H."/>
            <person name="Hu X."/>
            <person name="Ji K."/>
            <person name="Xiang X."/>
            <person name="Song Q."/>
            <person name="Yuan D."/>
            <person name="Jin S."/>
            <person name="Zhang L."/>
        </authorList>
    </citation>
    <scope>NUCLEOTIDE SEQUENCE [LARGE SCALE GENOMIC DNA]</scope>
    <source>
        <strain evidence="1">SQ_2022a</strain>
    </source>
</reference>
<protein>
    <submittedName>
        <fullName evidence="1">Proline-rich protein 4</fullName>
    </submittedName>
</protein>
<dbReference type="Proteomes" id="UP001060215">
    <property type="component" value="Chromosome 6"/>
</dbReference>
<evidence type="ECO:0000313" key="2">
    <source>
        <dbReference type="Proteomes" id="UP001060215"/>
    </source>
</evidence>